<evidence type="ECO:0000313" key="3">
    <source>
        <dbReference type="Proteomes" id="UP000807716"/>
    </source>
</evidence>
<feature type="non-terminal residue" evidence="2">
    <location>
        <position position="86"/>
    </location>
</feature>
<gene>
    <name evidence="2" type="ORF">DFQ27_006950</name>
</gene>
<protein>
    <submittedName>
        <fullName evidence="2">Uncharacterized protein</fullName>
    </submittedName>
</protein>
<accession>A0A9P6PU96</accession>
<sequence length="86" mass="9550">MRSFVLACVFLAVSVVSSPIASPATPEDALAASIVVPRDGVECINHCKKAYEVGRRHCQRERVPARVSRCDQDTRRRYNSCYYGCG</sequence>
<organism evidence="2 3">
    <name type="scientific">Actinomortierella ambigua</name>
    <dbReference type="NCBI Taxonomy" id="1343610"/>
    <lineage>
        <taxon>Eukaryota</taxon>
        <taxon>Fungi</taxon>
        <taxon>Fungi incertae sedis</taxon>
        <taxon>Mucoromycota</taxon>
        <taxon>Mortierellomycotina</taxon>
        <taxon>Mortierellomycetes</taxon>
        <taxon>Mortierellales</taxon>
        <taxon>Mortierellaceae</taxon>
        <taxon>Actinomortierella</taxon>
    </lineage>
</organism>
<evidence type="ECO:0000313" key="2">
    <source>
        <dbReference type="EMBL" id="KAG0254239.1"/>
    </source>
</evidence>
<proteinExistence type="predicted"/>
<dbReference type="Proteomes" id="UP000807716">
    <property type="component" value="Unassembled WGS sequence"/>
</dbReference>
<comment type="caution">
    <text evidence="2">The sequence shown here is derived from an EMBL/GenBank/DDBJ whole genome shotgun (WGS) entry which is preliminary data.</text>
</comment>
<keyword evidence="3" id="KW-1185">Reference proteome</keyword>
<keyword evidence="1" id="KW-0732">Signal</keyword>
<feature type="signal peptide" evidence="1">
    <location>
        <begin position="1"/>
        <end position="17"/>
    </location>
</feature>
<feature type="chain" id="PRO_5040428926" evidence="1">
    <location>
        <begin position="18"/>
        <end position="86"/>
    </location>
</feature>
<dbReference type="AlphaFoldDB" id="A0A9P6PU96"/>
<evidence type="ECO:0000256" key="1">
    <source>
        <dbReference type="SAM" id="SignalP"/>
    </source>
</evidence>
<reference evidence="2" key="1">
    <citation type="journal article" date="2020" name="Fungal Divers.">
        <title>Resolving the Mortierellaceae phylogeny through synthesis of multi-gene phylogenetics and phylogenomics.</title>
        <authorList>
            <person name="Vandepol N."/>
            <person name="Liber J."/>
            <person name="Desiro A."/>
            <person name="Na H."/>
            <person name="Kennedy M."/>
            <person name="Barry K."/>
            <person name="Grigoriev I.V."/>
            <person name="Miller A.N."/>
            <person name="O'Donnell K."/>
            <person name="Stajich J.E."/>
            <person name="Bonito G."/>
        </authorList>
    </citation>
    <scope>NUCLEOTIDE SEQUENCE</scope>
    <source>
        <strain evidence="2">BC1065</strain>
    </source>
</reference>
<name>A0A9P6PU96_9FUNG</name>
<dbReference type="EMBL" id="JAAAJB010000529">
    <property type="protein sequence ID" value="KAG0254239.1"/>
    <property type="molecule type" value="Genomic_DNA"/>
</dbReference>